<dbReference type="EMBL" id="CAUYUJ010014409">
    <property type="protein sequence ID" value="CAK0840904.1"/>
    <property type="molecule type" value="Genomic_DNA"/>
</dbReference>
<comment type="caution">
    <text evidence="2">The sequence shown here is derived from an EMBL/GenBank/DDBJ whole genome shotgun (WGS) entry which is preliminary data.</text>
</comment>
<keyword evidence="3" id="KW-1185">Reference proteome</keyword>
<evidence type="ECO:0000313" key="2">
    <source>
        <dbReference type="EMBL" id="CAK0840904.1"/>
    </source>
</evidence>
<sequence length="610" mass="64024">MALGRGAASAAEEPEATGGPPVAAGRGGAAAAPTGRGARGRGGGGRSAPPKQKGTAAAEASSSKESTIGPFAVRHVSADTRASNKGRCGLCNKRVSTENPFPDVKFPGEAVKKVTAGCAFHTLGYVRGQWYLDHGWVQFCGVCGSDQEISEAFDLTCRVAAGRASHAGGSRDVAIEQETGVTVFSDCVLLTDANYKLNVVPKGAEAVTMADAGERITELHNEHRDEKVKCVLIADPDQLADKTCRDGQGHSTEQKVEKYMRDVLPTALRGHVTAPTLEDARKRALGAARAKGCMAAPRSGSWAEGASPAAAEPVVGQQPPRAEPLAPCDGEEGARDRAADARSNADAMSNAGGAMSSGGRKKTAAVCDDDAGKHRLQELARDINLRGVLGKGKDSHGFGSRIYALGRSKASVESVTDAQKKLLVDIDVCNSLGGGAVKTLAATQRDEIPKKIKHVNITNAESFKRKLCELHLEETDGAVDRLALCVPWVADLDEAAFSTSTPLFSQIGLATEKLAGFSRGAFVNYVVNGVVEADRVDEANVDALLSAIDDYVGAKELRDAAPGGMRDYAYELFAFSQSMAVLMDPTPTALTFCPIRGDARMFLREELGAE</sequence>
<feature type="region of interest" description="Disordered" evidence="1">
    <location>
        <begin position="298"/>
        <end position="361"/>
    </location>
</feature>
<proteinExistence type="predicted"/>
<name>A0ABN9T7N6_9DINO</name>
<organism evidence="2 3">
    <name type="scientific">Prorocentrum cordatum</name>
    <dbReference type="NCBI Taxonomy" id="2364126"/>
    <lineage>
        <taxon>Eukaryota</taxon>
        <taxon>Sar</taxon>
        <taxon>Alveolata</taxon>
        <taxon>Dinophyceae</taxon>
        <taxon>Prorocentrales</taxon>
        <taxon>Prorocentraceae</taxon>
        <taxon>Prorocentrum</taxon>
    </lineage>
</organism>
<feature type="compositionally biased region" description="Low complexity" evidence="1">
    <location>
        <begin position="341"/>
        <end position="358"/>
    </location>
</feature>
<feature type="compositionally biased region" description="Low complexity" evidence="1">
    <location>
        <begin position="16"/>
        <end position="36"/>
    </location>
</feature>
<feature type="region of interest" description="Disordered" evidence="1">
    <location>
        <begin position="1"/>
        <end position="71"/>
    </location>
</feature>
<gene>
    <name evidence="2" type="ORF">PCOR1329_LOCUS36234</name>
</gene>
<evidence type="ECO:0000313" key="3">
    <source>
        <dbReference type="Proteomes" id="UP001189429"/>
    </source>
</evidence>
<evidence type="ECO:0000256" key="1">
    <source>
        <dbReference type="SAM" id="MobiDB-lite"/>
    </source>
</evidence>
<reference evidence="2" key="1">
    <citation type="submission" date="2023-10" db="EMBL/GenBank/DDBJ databases">
        <authorList>
            <person name="Chen Y."/>
            <person name="Shah S."/>
            <person name="Dougan E. K."/>
            <person name="Thang M."/>
            <person name="Chan C."/>
        </authorList>
    </citation>
    <scope>NUCLEOTIDE SEQUENCE [LARGE SCALE GENOMIC DNA]</scope>
</reference>
<accession>A0ABN9T7N6</accession>
<protein>
    <submittedName>
        <fullName evidence="2">Uncharacterized protein</fullName>
    </submittedName>
</protein>
<feature type="compositionally biased region" description="Low complexity" evidence="1">
    <location>
        <begin position="56"/>
        <end position="66"/>
    </location>
</feature>
<dbReference type="Proteomes" id="UP001189429">
    <property type="component" value="Unassembled WGS sequence"/>
</dbReference>